<dbReference type="InterPro" id="IPR013783">
    <property type="entry name" value="Ig-like_fold"/>
</dbReference>
<dbReference type="Gene3D" id="1.10.260.40">
    <property type="entry name" value="lambda repressor-like DNA-binding domains"/>
    <property type="match status" value="1"/>
</dbReference>
<gene>
    <name evidence="3" type="ORF">A3B74_01300</name>
</gene>
<dbReference type="EMBL" id="MHKB01000010">
    <property type="protein sequence ID" value="OGY79087.1"/>
    <property type="molecule type" value="Genomic_DNA"/>
</dbReference>
<dbReference type="InterPro" id="IPR050400">
    <property type="entry name" value="Bact_Cytoskel_RodZ"/>
</dbReference>
<dbReference type="STRING" id="1798540.A3B74_01300"/>
<proteinExistence type="predicted"/>
<protein>
    <recommendedName>
        <fullName evidence="2">HTH cro/C1-type domain-containing protein</fullName>
    </recommendedName>
</protein>
<dbReference type="InterPro" id="IPR001387">
    <property type="entry name" value="Cro/C1-type_HTH"/>
</dbReference>
<accession>A0A1G2ASX3</accession>
<name>A0A1G2ASX3_9BACT</name>
<dbReference type="PANTHER" id="PTHR34475">
    <property type="match status" value="1"/>
</dbReference>
<evidence type="ECO:0000256" key="1">
    <source>
        <dbReference type="SAM" id="Phobius"/>
    </source>
</evidence>
<evidence type="ECO:0000313" key="4">
    <source>
        <dbReference type="Proteomes" id="UP000177165"/>
    </source>
</evidence>
<dbReference type="Gene3D" id="2.60.40.10">
    <property type="entry name" value="Immunoglobulins"/>
    <property type="match status" value="1"/>
</dbReference>
<dbReference type="GO" id="GO:0003677">
    <property type="term" value="F:DNA binding"/>
    <property type="evidence" value="ECO:0007669"/>
    <property type="project" value="InterPro"/>
</dbReference>
<sequence length="226" mass="25285">MYMSPFTSRRITYQTLGEQLRALRTSEGLSVSDVSAAIRVRQEYIAALEAGHYTVLPSGIYIRNFLKEYATFLGVSWKRVITLYEKEMRAFAQHIEKGKYFAKQGPSLRAVVVPKLLRIGLLSTLMFVVFLYIGFSVYTTFAPPRLIVSEPFDNLIVQDHVLHVIGSTDSASQVMINGQSVPVQASGGFEQRVSLHDGLNTIVITAQNKHSRTRTVSRQVVVEPSS</sequence>
<comment type="caution">
    <text evidence="3">The sequence shown here is derived from an EMBL/GenBank/DDBJ whole genome shotgun (WGS) entry which is preliminary data.</text>
</comment>
<organism evidence="3 4">
    <name type="scientific">Candidatus Kerfeldbacteria bacterium RIFCSPHIGHO2_02_FULL_42_14</name>
    <dbReference type="NCBI Taxonomy" id="1798540"/>
    <lineage>
        <taxon>Bacteria</taxon>
        <taxon>Candidatus Kerfeldiibacteriota</taxon>
    </lineage>
</organism>
<dbReference type="SUPFAM" id="SSF47413">
    <property type="entry name" value="lambda repressor-like DNA-binding domains"/>
    <property type="match status" value="1"/>
</dbReference>
<keyword evidence="1" id="KW-1133">Transmembrane helix</keyword>
<dbReference type="PROSITE" id="PS50943">
    <property type="entry name" value="HTH_CROC1"/>
    <property type="match status" value="1"/>
</dbReference>
<dbReference type="AlphaFoldDB" id="A0A1G2ASX3"/>
<evidence type="ECO:0000313" key="3">
    <source>
        <dbReference type="EMBL" id="OGY79087.1"/>
    </source>
</evidence>
<keyword evidence="1" id="KW-0812">Transmembrane</keyword>
<dbReference type="Pfam" id="PF09136">
    <property type="entry name" value="Glucodextran_B"/>
    <property type="match status" value="1"/>
</dbReference>
<dbReference type="Pfam" id="PF13413">
    <property type="entry name" value="HTH_25"/>
    <property type="match status" value="1"/>
</dbReference>
<dbReference type="Proteomes" id="UP000177165">
    <property type="component" value="Unassembled WGS sequence"/>
</dbReference>
<feature type="transmembrane region" description="Helical" evidence="1">
    <location>
        <begin position="116"/>
        <end position="138"/>
    </location>
</feature>
<evidence type="ECO:0000259" key="2">
    <source>
        <dbReference type="PROSITE" id="PS50943"/>
    </source>
</evidence>
<feature type="domain" description="HTH cro/C1-type" evidence="2">
    <location>
        <begin position="20"/>
        <end position="80"/>
    </location>
</feature>
<dbReference type="InterPro" id="IPR010982">
    <property type="entry name" value="Lambda_DNA-bd_dom_sf"/>
</dbReference>
<keyword evidence="1" id="KW-0472">Membrane</keyword>
<dbReference type="CDD" id="cd00093">
    <property type="entry name" value="HTH_XRE"/>
    <property type="match status" value="1"/>
</dbReference>
<reference evidence="3 4" key="1">
    <citation type="journal article" date="2016" name="Nat. Commun.">
        <title>Thousands of microbial genomes shed light on interconnected biogeochemical processes in an aquifer system.</title>
        <authorList>
            <person name="Anantharaman K."/>
            <person name="Brown C.T."/>
            <person name="Hug L.A."/>
            <person name="Sharon I."/>
            <person name="Castelle C.J."/>
            <person name="Probst A.J."/>
            <person name="Thomas B.C."/>
            <person name="Singh A."/>
            <person name="Wilkins M.J."/>
            <person name="Karaoz U."/>
            <person name="Brodie E.L."/>
            <person name="Williams K.H."/>
            <person name="Hubbard S.S."/>
            <person name="Banfield J.F."/>
        </authorList>
    </citation>
    <scope>NUCLEOTIDE SEQUENCE [LARGE SCALE GENOMIC DNA]</scope>
</reference>
<dbReference type="PANTHER" id="PTHR34475:SF1">
    <property type="entry name" value="CYTOSKELETON PROTEIN RODZ"/>
    <property type="match status" value="1"/>
</dbReference>